<evidence type="ECO:0000256" key="2">
    <source>
        <dbReference type="SAM" id="MobiDB-lite"/>
    </source>
</evidence>
<gene>
    <name evidence="3" type="ORF">PCOR1329_LOCUS73133</name>
</gene>
<keyword evidence="1" id="KW-0175">Coiled coil</keyword>
<comment type="caution">
    <text evidence="3">The sequence shown here is derived from an EMBL/GenBank/DDBJ whole genome shotgun (WGS) entry which is preliminary data.</text>
</comment>
<sequence length="596" mass="61876">MARASEELSRLLERRRRLNGELTAPLQESGRQRQRATVLLAAEGGVRQRKGRFERGEGDAPSDCSPSKPGHPVHGAELCAEDKENVQTNFVAASASRECSPAPAEVPGARGCSREPCPEAGAHCGTSAGGGAAAEEAAAPEGASAAGAARAAGVARERAESAAEVEDAGEEVQEEAAAEASAEAEEEEEEEEAAEQGRAEGSLAPGGRGAPRGGSADALAAASAAAAGAAAAGGAAVAEDARAAGAVGSVPGAGACAQVPRSPQRAAPAAAALSPAAAHRGARPCAAVEFTDIGGQDFIEDCGTPGGQESRGSPGDEAEEREPIEPIEYFLLDYLGLVPEGLSQKLRESLDVHEDLVDRITARNEHLRARTRRTSGGSAKQEASSPAGSGSGSGGGRSPPVGGRTPLSAEKREREKEAWRRELRAQMAVKIAAVEETKLRVGAEAHYAAMKAKLQHTCKTARERIAAMAQRAELREREYRASSAAASAERERLQASLEAVKQQQAEARARIAGLEGDIHDLDRQFRAGEKARRAYLGDLESLRCELRGHKARAARGRAAEQRVSDLERELQATMKAVAEARFRTAPAEAPGNLGGA</sequence>
<name>A0ABN9X3N5_9DINO</name>
<feature type="compositionally biased region" description="Basic and acidic residues" evidence="2">
    <location>
        <begin position="409"/>
        <end position="418"/>
    </location>
</feature>
<feature type="region of interest" description="Disordered" evidence="2">
    <location>
        <begin position="366"/>
        <end position="418"/>
    </location>
</feature>
<accession>A0ABN9X3N5</accession>
<dbReference type="Proteomes" id="UP001189429">
    <property type="component" value="Unassembled WGS sequence"/>
</dbReference>
<proteinExistence type="predicted"/>
<evidence type="ECO:0000256" key="1">
    <source>
        <dbReference type="SAM" id="Coils"/>
    </source>
</evidence>
<protein>
    <recommendedName>
        <fullName evidence="5">Centrosomal protein POC5</fullName>
    </recommendedName>
</protein>
<feature type="region of interest" description="Disordered" evidence="2">
    <location>
        <begin position="94"/>
        <end position="243"/>
    </location>
</feature>
<feature type="region of interest" description="Disordered" evidence="2">
    <location>
        <begin position="42"/>
        <end position="75"/>
    </location>
</feature>
<dbReference type="EMBL" id="CAUYUJ010019829">
    <property type="protein sequence ID" value="CAK0893935.1"/>
    <property type="molecule type" value="Genomic_DNA"/>
</dbReference>
<feature type="compositionally biased region" description="Acidic residues" evidence="2">
    <location>
        <begin position="163"/>
        <end position="194"/>
    </location>
</feature>
<keyword evidence="4" id="KW-1185">Reference proteome</keyword>
<feature type="coiled-coil region" evidence="1">
    <location>
        <begin position="451"/>
        <end position="524"/>
    </location>
</feature>
<evidence type="ECO:0000313" key="4">
    <source>
        <dbReference type="Proteomes" id="UP001189429"/>
    </source>
</evidence>
<organism evidence="3 4">
    <name type="scientific">Prorocentrum cordatum</name>
    <dbReference type="NCBI Taxonomy" id="2364126"/>
    <lineage>
        <taxon>Eukaryota</taxon>
        <taxon>Sar</taxon>
        <taxon>Alveolata</taxon>
        <taxon>Dinophyceae</taxon>
        <taxon>Prorocentrales</taxon>
        <taxon>Prorocentraceae</taxon>
        <taxon>Prorocentrum</taxon>
    </lineage>
</organism>
<evidence type="ECO:0008006" key="5">
    <source>
        <dbReference type="Google" id="ProtNLM"/>
    </source>
</evidence>
<feature type="compositionally biased region" description="Low complexity" evidence="2">
    <location>
        <begin position="213"/>
        <end position="243"/>
    </location>
</feature>
<feature type="region of interest" description="Disordered" evidence="2">
    <location>
        <begin position="296"/>
        <end position="320"/>
    </location>
</feature>
<evidence type="ECO:0000313" key="3">
    <source>
        <dbReference type="EMBL" id="CAK0893935.1"/>
    </source>
</evidence>
<reference evidence="3" key="1">
    <citation type="submission" date="2023-10" db="EMBL/GenBank/DDBJ databases">
        <authorList>
            <person name="Chen Y."/>
            <person name="Shah S."/>
            <person name="Dougan E. K."/>
            <person name="Thang M."/>
            <person name="Chan C."/>
        </authorList>
    </citation>
    <scope>NUCLEOTIDE SEQUENCE [LARGE SCALE GENOMIC DNA]</scope>
</reference>
<feature type="coiled-coil region" evidence="1">
    <location>
        <begin position="556"/>
        <end position="583"/>
    </location>
</feature>
<feature type="compositionally biased region" description="Low complexity" evidence="2">
    <location>
        <begin position="133"/>
        <end position="154"/>
    </location>
</feature>